<dbReference type="STRING" id="1736674.APS56_01370"/>
<dbReference type="CDD" id="cd02966">
    <property type="entry name" value="TlpA_like_family"/>
    <property type="match status" value="1"/>
</dbReference>
<dbReference type="Pfam" id="PF14289">
    <property type="entry name" value="DUF4369"/>
    <property type="match status" value="1"/>
</dbReference>
<dbReference type="Gene3D" id="3.40.30.10">
    <property type="entry name" value="Glutaredoxin"/>
    <property type="match status" value="1"/>
</dbReference>
<keyword evidence="7" id="KW-1185">Reference proteome</keyword>
<dbReference type="OrthoDB" id="1069091at2"/>
<proteinExistence type="predicted"/>
<evidence type="ECO:0000259" key="5">
    <source>
        <dbReference type="PROSITE" id="PS51352"/>
    </source>
</evidence>
<dbReference type="GO" id="GO:0016491">
    <property type="term" value="F:oxidoreductase activity"/>
    <property type="evidence" value="ECO:0007669"/>
    <property type="project" value="InterPro"/>
</dbReference>
<dbReference type="InterPro" id="IPR000866">
    <property type="entry name" value="AhpC/TSA"/>
</dbReference>
<dbReference type="InterPro" id="IPR025380">
    <property type="entry name" value="DUF4369"/>
</dbReference>
<dbReference type="PANTHER" id="PTHR42852">
    <property type="entry name" value="THIOL:DISULFIDE INTERCHANGE PROTEIN DSBE"/>
    <property type="match status" value="1"/>
</dbReference>
<dbReference type="PROSITE" id="PS00194">
    <property type="entry name" value="THIOREDOXIN_1"/>
    <property type="match status" value="1"/>
</dbReference>
<comment type="subcellular location">
    <subcellularLocation>
        <location evidence="1">Cell envelope</location>
    </subcellularLocation>
</comment>
<organism evidence="6 7">
    <name type="scientific">Pseudalgibacter alginicilyticus</name>
    <dbReference type="NCBI Taxonomy" id="1736674"/>
    <lineage>
        <taxon>Bacteria</taxon>
        <taxon>Pseudomonadati</taxon>
        <taxon>Bacteroidota</taxon>
        <taxon>Flavobacteriia</taxon>
        <taxon>Flavobacteriales</taxon>
        <taxon>Flavobacteriaceae</taxon>
        <taxon>Pseudalgibacter</taxon>
    </lineage>
</organism>
<dbReference type="RefSeq" id="WP_054724068.1">
    <property type="nucleotide sequence ID" value="NZ_CP012898.1"/>
</dbReference>
<dbReference type="PROSITE" id="PS51257">
    <property type="entry name" value="PROKAR_LIPOPROTEIN"/>
    <property type="match status" value="1"/>
</dbReference>
<name>A0A0P0CU68_9FLAO</name>
<evidence type="ECO:0000256" key="2">
    <source>
        <dbReference type="ARBA" id="ARBA00022748"/>
    </source>
</evidence>
<keyword evidence="4" id="KW-0676">Redox-active center</keyword>
<sequence length="370" mass="41184">MKFALLTAFTCLFLACNTSKKDRFIINGEAPGVLNGIRAYIKTVDEQGRLINKDTAIVMNEQFSFEGTRNEPNLEFLFIDGQNGNAPFIVENGTINIIAKKDSLHTSKISGTTNNENLSSFFKDLIALRKKQNELINTLRTGAVAPDDTETNEALTNTNEKISDLPFNFTNKYNNSYAAVIVLENKTYDPQAPLDKVENSFNGLSDNLKSSKYGKRISDYITAKKTEKPPLAIGDIAPDFSAPTPEGNSLALNDIKGKVTIIDFWASWCAPCRRENPNVVRVYNKYHSKGLEIIGVSLDKENQKEAWIKAIADDKLTWHQVANLTLQDPIAELYNVTSIPATYILDQEGKIIAKNLRGQALENKIAELLN</sequence>
<gene>
    <name evidence="6" type="ORF">APS56_01370</name>
</gene>
<dbReference type="Pfam" id="PF00578">
    <property type="entry name" value="AhpC-TSA"/>
    <property type="match status" value="1"/>
</dbReference>
<dbReference type="GO" id="GO:0030313">
    <property type="term" value="C:cell envelope"/>
    <property type="evidence" value="ECO:0007669"/>
    <property type="project" value="UniProtKB-SubCell"/>
</dbReference>
<dbReference type="SUPFAM" id="SSF52833">
    <property type="entry name" value="Thioredoxin-like"/>
    <property type="match status" value="1"/>
</dbReference>
<evidence type="ECO:0000313" key="7">
    <source>
        <dbReference type="Proteomes" id="UP000057981"/>
    </source>
</evidence>
<dbReference type="InterPro" id="IPR017937">
    <property type="entry name" value="Thioredoxin_CS"/>
</dbReference>
<dbReference type="AlphaFoldDB" id="A0A0P0CU68"/>
<dbReference type="Proteomes" id="UP000057981">
    <property type="component" value="Chromosome"/>
</dbReference>
<reference evidence="6 7" key="1">
    <citation type="submission" date="2015-10" db="EMBL/GenBank/DDBJ databases">
        <authorList>
            <person name="Gilbert D.G."/>
        </authorList>
    </citation>
    <scope>NUCLEOTIDE SEQUENCE [LARGE SCALE GENOMIC DNA]</scope>
    <source>
        <strain evidence="7">HZ-22</strain>
    </source>
</reference>
<dbReference type="InterPro" id="IPR050553">
    <property type="entry name" value="Thioredoxin_ResA/DsbE_sf"/>
</dbReference>
<dbReference type="PANTHER" id="PTHR42852:SF6">
    <property type="entry name" value="THIOL:DISULFIDE INTERCHANGE PROTEIN DSBE"/>
    <property type="match status" value="1"/>
</dbReference>
<dbReference type="InterPro" id="IPR036249">
    <property type="entry name" value="Thioredoxin-like_sf"/>
</dbReference>
<evidence type="ECO:0000256" key="4">
    <source>
        <dbReference type="ARBA" id="ARBA00023284"/>
    </source>
</evidence>
<dbReference type="EMBL" id="CP012898">
    <property type="protein sequence ID" value="ALJ03882.1"/>
    <property type="molecule type" value="Genomic_DNA"/>
</dbReference>
<dbReference type="PATRIC" id="fig|1736674.3.peg.288"/>
<accession>A0A0P0CU68</accession>
<dbReference type="GO" id="GO:0017004">
    <property type="term" value="P:cytochrome complex assembly"/>
    <property type="evidence" value="ECO:0007669"/>
    <property type="project" value="UniProtKB-KW"/>
</dbReference>
<evidence type="ECO:0000313" key="6">
    <source>
        <dbReference type="EMBL" id="ALJ03882.1"/>
    </source>
</evidence>
<evidence type="ECO:0000256" key="3">
    <source>
        <dbReference type="ARBA" id="ARBA00023157"/>
    </source>
</evidence>
<dbReference type="GO" id="GO:0016209">
    <property type="term" value="F:antioxidant activity"/>
    <property type="evidence" value="ECO:0007669"/>
    <property type="project" value="InterPro"/>
</dbReference>
<keyword evidence="2" id="KW-0201">Cytochrome c-type biogenesis</keyword>
<dbReference type="InterPro" id="IPR013766">
    <property type="entry name" value="Thioredoxin_domain"/>
</dbReference>
<dbReference type="PROSITE" id="PS51352">
    <property type="entry name" value="THIOREDOXIN_2"/>
    <property type="match status" value="1"/>
</dbReference>
<keyword evidence="3" id="KW-1015">Disulfide bond</keyword>
<feature type="domain" description="Thioredoxin" evidence="5">
    <location>
        <begin position="231"/>
        <end position="370"/>
    </location>
</feature>
<protein>
    <recommendedName>
        <fullName evidence="5">Thioredoxin domain-containing protein</fullName>
    </recommendedName>
</protein>
<dbReference type="KEGG" id="ahz:APS56_01370"/>
<evidence type="ECO:0000256" key="1">
    <source>
        <dbReference type="ARBA" id="ARBA00004196"/>
    </source>
</evidence>